<protein>
    <submittedName>
        <fullName evidence="2">Uncharacterized protein</fullName>
    </submittedName>
</protein>
<sequence>MSDKEITDNVIQCYKSGSFDRIMEFLAFRQKLRKSLQVREPQKLFLASFIRMRKAGRSQPDRIGF</sequence>
<dbReference type="InterPro" id="IPR019183">
    <property type="entry name" value="NAA25_NatB_aux_su"/>
</dbReference>
<dbReference type="Pfam" id="PF09797">
    <property type="entry name" value="NatB_MDM20"/>
    <property type="match status" value="1"/>
</dbReference>
<proteinExistence type="predicted"/>
<dbReference type="Proteomes" id="UP000887565">
    <property type="component" value="Unplaced"/>
</dbReference>
<accession>A0A915JL72</accession>
<dbReference type="AlphaFoldDB" id="A0A915JL72"/>
<keyword evidence="1" id="KW-1185">Reference proteome</keyword>
<evidence type="ECO:0000313" key="2">
    <source>
        <dbReference type="WBParaSite" id="nRc.2.0.1.t26858-RA"/>
    </source>
</evidence>
<evidence type="ECO:0000313" key="1">
    <source>
        <dbReference type="Proteomes" id="UP000887565"/>
    </source>
</evidence>
<name>A0A915JL72_ROMCU</name>
<organism evidence="1 2">
    <name type="scientific">Romanomermis culicivorax</name>
    <name type="common">Nematode worm</name>
    <dbReference type="NCBI Taxonomy" id="13658"/>
    <lineage>
        <taxon>Eukaryota</taxon>
        <taxon>Metazoa</taxon>
        <taxon>Ecdysozoa</taxon>
        <taxon>Nematoda</taxon>
        <taxon>Enoplea</taxon>
        <taxon>Dorylaimia</taxon>
        <taxon>Mermithida</taxon>
        <taxon>Mermithoidea</taxon>
        <taxon>Mermithidae</taxon>
        <taxon>Romanomermis</taxon>
    </lineage>
</organism>
<reference evidence="2" key="1">
    <citation type="submission" date="2022-11" db="UniProtKB">
        <authorList>
            <consortium name="WormBaseParasite"/>
        </authorList>
    </citation>
    <scope>IDENTIFICATION</scope>
</reference>
<dbReference type="WBParaSite" id="nRc.2.0.1.t26858-RA">
    <property type="protein sequence ID" value="nRc.2.0.1.t26858-RA"/>
    <property type="gene ID" value="nRc.2.0.1.g26858"/>
</dbReference>